<dbReference type="InterPro" id="IPR012910">
    <property type="entry name" value="Plug_dom"/>
</dbReference>
<keyword evidence="3" id="KW-0675">Receptor</keyword>
<dbReference type="PROSITE" id="PS52016">
    <property type="entry name" value="TONB_DEPENDENT_REC_3"/>
    <property type="match status" value="1"/>
</dbReference>
<name>A0ABT0Q966_9FLAO</name>
<dbReference type="Gene3D" id="2.170.130.10">
    <property type="entry name" value="TonB-dependent receptor, plug domain"/>
    <property type="match status" value="1"/>
</dbReference>
<dbReference type="InterPro" id="IPR037066">
    <property type="entry name" value="Plug_dom_sf"/>
</dbReference>
<dbReference type="Proteomes" id="UP001165381">
    <property type="component" value="Unassembled WGS sequence"/>
</dbReference>
<reference evidence="3" key="1">
    <citation type="submission" date="2022-05" db="EMBL/GenBank/DDBJ databases">
        <authorList>
            <person name="Park J.-S."/>
        </authorList>
    </citation>
    <scope>NUCLEOTIDE SEQUENCE</scope>
    <source>
        <strain evidence="3">2012CJ34-3</strain>
    </source>
</reference>
<accession>A0ABT0Q966</accession>
<dbReference type="Gene3D" id="2.60.40.1930">
    <property type="match status" value="1"/>
</dbReference>
<comment type="similarity">
    <text evidence="1">Belongs to the TonB-dependent receptor family.</text>
</comment>
<dbReference type="Pfam" id="PF07715">
    <property type="entry name" value="Plug"/>
    <property type="match status" value="1"/>
</dbReference>
<evidence type="ECO:0000313" key="4">
    <source>
        <dbReference type="Proteomes" id="UP001165381"/>
    </source>
</evidence>
<comment type="caution">
    <text evidence="3">The sequence shown here is derived from an EMBL/GenBank/DDBJ whole genome shotgun (WGS) entry which is preliminary data.</text>
</comment>
<sequence>MKPIFTSLSSAWINLIFVLLSLSAFSYNTDSLINNNESKDISFSKEKIYIHFDKTFYNQGDDIWYKIYLVNAINHEPESLSKVVYVDLIGPNHTIIETKTIKINAGTGNGDFKLPTALPNGEYTIRAYTNFMRNFDDSYFFVKKIYLNTVKSNHSFNTNTTPLKPHISFSPEGGNLVSGFLNRIVVKATKPLRKGEIVTGEVFDDTNNKVLHFETSELGLGSFQFIPQKGRTYTAIVSLNGEKNTYSLPPVKDNSATIRIDKTYNGYRVNVYSSLLNGMDNFELLGMQKGDIVCRAKLNGENAEIAIDIPKSDLEQGLIQFQLLNKNGTILSDEIAFIDTNNLDQKVTLTPLKETFEKNDIAEIEINFDQLLEENIKANMSISVTQVNPSKNDASDLDIKSHLLLNPEIRDNIEQFDIYSSNDLNRKKILNQLLISQDGKLILSEDTPKNNELKFSPESGLNLKGTVKEIHKGKPVKASVTVTYKNGNEIGHDKTVTDDLGRFSFDGLNFDERTFVAIKAKRLKASYYSKDFIIVLDSTIPPQHKYASTSNGNIVLDSKIEQNKNIGFAPQKGEVKLDKVKINAIKKRLDRFSKKRKASLYLSPSHTLDFKNLRISPSANNPIQALQGKFPGVHVIGDNITLRGRNSLTGNNEPLFLLDGLPTDRDQILSLPIFDIDFIDVIQAVRASVYGSRGGGGIIAVYTVDGSEENEEKNNRNVTTSFYHPGFYQARKFNQDENNSSTLYWNPDLKLNPSENTKITFNTANKSATYKVLLEGITSNGTPFKSVAYFDVN</sequence>
<keyword evidence="1" id="KW-1134">Transmembrane beta strand</keyword>
<organism evidence="3 4">
    <name type="scientific">Jejuia spongiicola</name>
    <dbReference type="NCBI Taxonomy" id="2942207"/>
    <lineage>
        <taxon>Bacteria</taxon>
        <taxon>Pseudomonadati</taxon>
        <taxon>Bacteroidota</taxon>
        <taxon>Flavobacteriia</taxon>
        <taxon>Flavobacteriales</taxon>
        <taxon>Flavobacteriaceae</taxon>
        <taxon>Jejuia</taxon>
    </lineage>
</organism>
<evidence type="ECO:0000259" key="2">
    <source>
        <dbReference type="Pfam" id="PF07715"/>
    </source>
</evidence>
<dbReference type="InterPro" id="IPR039426">
    <property type="entry name" value="TonB-dep_rcpt-like"/>
</dbReference>
<proteinExistence type="inferred from homology"/>
<evidence type="ECO:0000256" key="1">
    <source>
        <dbReference type="PROSITE-ProRule" id="PRU01360"/>
    </source>
</evidence>
<keyword evidence="1" id="KW-0998">Cell outer membrane</keyword>
<dbReference type="RefSeq" id="WP_249971671.1">
    <property type="nucleotide sequence ID" value="NZ_JAMFLZ010000001.1"/>
</dbReference>
<evidence type="ECO:0000313" key="3">
    <source>
        <dbReference type="EMBL" id="MCL6293520.1"/>
    </source>
</evidence>
<comment type="subcellular location">
    <subcellularLocation>
        <location evidence="1">Cell outer membrane</location>
        <topology evidence="1">Multi-pass membrane protein</topology>
    </subcellularLocation>
</comment>
<dbReference type="SUPFAM" id="SSF56935">
    <property type="entry name" value="Porins"/>
    <property type="match status" value="1"/>
</dbReference>
<dbReference type="EMBL" id="JAMFLZ010000001">
    <property type="protein sequence ID" value="MCL6293520.1"/>
    <property type="molecule type" value="Genomic_DNA"/>
</dbReference>
<keyword evidence="1" id="KW-0472">Membrane</keyword>
<protein>
    <submittedName>
        <fullName evidence="3">TonB-dependent receptor plug domain-containing protein</fullName>
    </submittedName>
</protein>
<keyword evidence="4" id="KW-1185">Reference proteome</keyword>
<keyword evidence="1" id="KW-0813">Transport</keyword>
<gene>
    <name evidence="3" type="ORF">M3P09_00805</name>
</gene>
<keyword evidence="1" id="KW-0812">Transmembrane</keyword>
<feature type="domain" description="TonB-dependent receptor plug" evidence="2">
    <location>
        <begin position="618"/>
        <end position="698"/>
    </location>
</feature>